<name>A0A414B594_9FIRM</name>
<dbReference type="AlphaFoldDB" id="A0A414B594"/>
<evidence type="ECO:0000313" key="1">
    <source>
        <dbReference type="EMBL" id="RHC64184.1"/>
    </source>
</evidence>
<proteinExistence type="predicted"/>
<gene>
    <name evidence="1" type="ORF">DW833_08970</name>
</gene>
<protein>
    <recommendedName>
        <fullName evidence="3">Transglycosylase</fullName>
    </recommendedName>
</protein>
<reference evidence="1 2" key="1">
    <citation type="submission" date="2018-08" db="EMBL/GenBank/DDBJ databases">
        <title>A genome reference for cultivated species of the human gut microbiota.</title>
        <authorList>
            <person name="Zou Y."/>
            <person name="Xue W."/>
            <person name="Luo G."/>
        </authorList>
    </citation>
    <scope>NUCLEOTIDE SEQUENCE [LARGE SCALE GENOMIC DNA]</scope>
    <source>
        <strain evidence="1 2">AM34-3LB</strain>
    </source>
</reference>
<sequence>MRNEIICDKCKLIISKFEIKTHIITQDEKGIDVQESYFQCPTCGKKYTILISDRKLRLLIQKRVLCLKKIQKAKNKKDEAAMIRNKKKHDRIEKEISDWQGMLTKKYAGK</sequence>
<comment type="caution">
    <text evidence="1">The sequence shown here is derived from an EMBL/GenBank/DDBJ whole genome shotgun (WGS) entry which is preliminary data.</text>
</comment>
<accession>A0A414B594</accession>
<evidence type="ECO:0000313" key="2">
    <source>
        <dbReference type="Proteomes" id="UP000284621"/>
    </source>
</evidence>
<dbReference type="Proteomes" id="UP000284621">
    <property type="component" value="Unassembled WGS sequence"/>
</dbReference>
<dbReference type="EMBL" id="QSID01000009">
    <property type="protein sequence ID" value="RHC64184.1"/>
    <property type="molecule type" value="Genomic_DNA"/>
</dbReference>
<keyword evidence="2" id="KW-1185">Reference proteome</keyword>
<evidence type="ECO:0008006" key="3">
    <source>
        <dbReference type="Google" id="ProtNLM"/>
    </source>
</evidence>
<organism evidence="1 2">
    <name type="scientific">Anaerobutyricum hallii</name>
    <dbReference type="NCBI Taxonomy" id="39488"/>
    <lineage>
        <taxon>Bacteria</taxon>
        <taxon>Bacillati</taxon>
        <taxon>Bacillota</taxon>
        <taxon>Clostridia</taxon>
        <taxon>Lachnospirales</taxon>
        <taxon>Lachnospiraceae</taxon>
        <taxon>Anaerobutyricum</taxon>
    </lineage>
</organism>